<evidence type="ECO:0000259" key="1">
    <source>
        <dbReference type="PROSITE" id="PS50910"/>
    </source>
</evidence>
<dbReference type="PROSITE" id="PS50910">
    <property type="entry name" value="HEPN"/>
    <property type="match status" value="1"/>
</dbReference>
<dbReference type="Pfam" id="PF05168">
    <property type="entry name" value="HEPN"/>
    <property type="match status" value="1"/>
</dbReference>
<comment type="caution">
    <text evidence="2">The sequence shown here is derived from an EMBL/GenBank/DDBJ whole genome shotgun (WGS) entry which is preliminary data.</text>
</comment>
<dbReference type="Proteomes" id="UP000228920">
    <property type="component" value="Unassembled WGS sequence"/>
</dbReference>
<protein>
    <recommendedName>
        <fullName evidence="1">HEPN domain-containing protein</fullName>
    </recommendedName>
</protein>
<dbReference type="EMBL" id="PFNL01000169">
    <property type="protein sequence ID" value="PIZ44634.1"/>
    <property type="molecule type" value="Genomic_DNA"/>
</dbReference>
<dbReference type="SUPFAM" id="SSF81593">
    <property type="entry name" value="Nucleotidyltransferase substrate binding subunit/domain"/>
    <property type="match status" value="1"/>
</dbReference>
<organism evidence="2 3">
    <name type="scientific">candidate division WWE3 bacterium CG_4_10_14_0_2_um_filter_41_14</name>
    <dbReference type="NCBI Taxonomy" id="1975072"/>
    <lineage>
        <taxon>Bacteria</taxon>
        <taxon>Katanobacteria</taxon>
    </lineage>
</organism>
<dbReference type="AlphaFoldDB" id="A0A2M7TFJ5"/>
<name>A0A2M7TFJ5_UNCKA</name>
<sequence>MSQSEVITRWLDGAKRNLETARDLVKTGHYDWALFVGQLAIEKLLKSLVIAKTNESPPLVHDLVKLADIADIELSDQQRNDLVTITRFHIQARYDDVKYELYKTATKEYTKDWFEKIERFYQWLEKLY</sequence>
<evidence type="ECO:0000313" key="3">
    <source>
        <dbReference type="Proteomes" id="UP000228920"/>
    </source>
</evidence>
<dbReference type="Gene3D" id="1.20.120.330">
    <property type="entry name" value="Nucleotidyltransferases domain 2"/>
    <property type="match status" value="1"/>
</dbReference>
<dbReference type="InterPro" id="IPR007842">
    <property type="entry name" value="HEPN_dom"/>
</dbReference>
<dbReference type="SMART" id="SM00748">
    <property type="entry name" value="HEPN"/>
    <property type="match status" value="1"/>
</dbReference>
<accession>A0A2M7TFJ5</accession>
<reference evidence="3" key="1">
    <citation type="submission" date="2017-09" db="EMBL/GenBank/DDBJ databases">
        <title>Depth-based differentiation of microbial function through sediment-hosted aquifers and enrichment of novel symbionts in the deep terrestrial subsurface.</title>
        <authorList>
            <person name="Probst A.J."/>
            <person name="Ladd B."/>
            <person name="Jarett J.K."/>
            <person name="Geller-Mcgrath D.E."/>
            <person name="Sieber C.M.K."/>
            <person name="Emerson J.B."/>
            <person name="Anantharaman K."/>
            <person name="Thomas B.C."/>
            <person name="Malmstrom R."/>
            <person name="Stieglmeier M."/>
            <person name="Klingl A."/>
            <person name="Woyke T."/>
            <person name="Ryan C.M."/>
            <person name="Banfield J.F."/>
        </authorList>
    </citation>
    <scope>NUCLEOTIDE SEQUENCE [LARGE SCALE GENOMIC DNA]</scope>
</reference>
<gene>
    <name evidence="2" type="ORF">COY32_06175</name>
</gene>
<proteinExistence type="predicted"/>
<feature type="domain" description="HEPN" evidence="1">
    <location>
        <begin position="11"/>
        <end position="120"/>
    </location>
</feature>
<evidence type="ECO:0000313" key="2">
    <source>
        <dbReference type="EMBL" id="PIZ44634.1"/>
    </source>
</evidence>